<comment type="caution">
    <text evidence="1">The sequence shown here is derived from an EMBL/GenBank/DDBJ whole genome shotgun (WGS) entry which is preliminary data.</text>
</comment>
<dbReference type="AlphaFoldDB" id="A0A8X7UK13"/>
<reference evidence="1 2" key="1">
    <citation type="submission" date="2020-02" db="EMBL/GenBank/DDBJ databases">
        <authorList>
            <person name="Ma Q."/>
            <person name="Huang Y."/>
            <person name="Song X."/>
            <person name="Pei D."/>
        </authorList>
    </citation>
    <scope>NUCLEOTIDE SEQUENCE [LARGE SCALE GENOMIC DNA]</scope>
    <source>
        <strain evidence="1">Sxm20200214</strain>
        <tissue evidence="1">Leaf</tissue>
    </source>
</reference>
<dbReference type="Proteomes" id="UP000886595">
    <property type="component" value="Unassembled WGS sequence"/>
</dbReference>
<dbReference type="EMBL" id="JAAMPC010000011">
    <property type="protein sequence ID" value="KAG2282690.1"/>
    <property type="molecule type" value="Genomic_DNA"/>
</dbReference>
<name>A0A8X7UK13_BRACI</name>
<keyword evidence="2" id="KW-1185">Reference proteome</keyword>
<protein>
    <submittedName>
        <fullName evidence="1">Uncharacterized protein</fullName>
    </submittedName>
</protein>
<proteinExistence type="predicted"/>
<sequence length="73" mass="8769">MAWTCFQWPSSMTMREWRIHQGQLLDAIDEHTFFLKRLNSQMNMKLLLGLERAWELYACVKPKWVKRKSLGAI</sequence>
<evidence type="ECO:0000313" key="1">
    <source>
        <dbReference type="EMBL" id="KAG2282690.1"/>
    </source>
</evidence>
<evidence type="ECO:0000313" key="2">
    <source>
        <dbReference type="Proteomes" id="UP000886595"/>
    </source>
</evidence>
<accession>A0A8X7UK13</accession>
<gene>
    <name evidence="1" type="ORF">Bca52824_053910</name>
</gene>
<organism evidence="1 2">
    <name type="scientific">Brassica carinata</name>
    <name type="common">Ethiopian mustard</name>
    <name type="synonym">Abyssinian cabbage</name>
    <dbReference type="NCBI Taxonomy" id="52824"/>
    <lineage>
        <taxon>Eukaryota</taxon>
        <taxon>Viridiplantae</taxon>
        <taxon>Streptophyta</taxon>
        <taxon>Embryophyta</taxon>
        <taxon>Tracheophyta</taxon>
        <taxon>Spermatophyta</taxon>
        <taxon>Magnoliopsida</taxon>
        <taxon>eudicotyledons</taxon>
        <taxon>Gunneridae</taxon>
        <taxon>Pentapetalae</taxon>
        <taxon>rosids</taxon>
        <taxon>malvids</taxon>
        <taxon>Brassicales</taxon>
        <taxon>Brassicaceae</taxon>
        <taxon>Brassiceae</taxon>
        <taxon>Brassica</taxon>
    </lineage>
</organism>